<reference evidence="8 9" key="1">
    <citation type="submission" date="2017-09" db="EMBL/GenBank/DDBJ databases">
        <title>Depth-based differentiation of microbial function through sediment-hosted aquifers and enrichment of novel symbionts in the deep terrestrial subsurface.</title>
        <authorList>
            <person name="Probst A.J."/>
            <person name="Ladd B."/>
            <person name="Jarett J.K."/>
            <person name="Geller-Mcgrath D.E."/>
            <person name="Sieber C.M."/>
            <person name="Emerson J.B."/>
            <person name="Anantharaman K."/>
            <person name="Thomas B.C."/>
            <person name="Malmstrom R."/>
            <person name="Stieglmeier M."/>
            <person name="Klingl A."/>
            <person name="Woyke T."/>
            <person name="Ryan C.M."/>
            <person name="Banfield J.F."/>
        </authorList>
    </citation>
    <scope>NUCLEOTIDE SEQUENCE [LARGE SCALE GENOMIC DNA]</scope>
    <source>
        <strain evidence="8">CG11_big_fil_rev_8_21_14_0_20_45_26</strain>
    </source>
</reference>
<feature type="modified residue" description="4-aspartylphosphate" evidence="6">
    <location>
        <position position="53"/>
    </location>
</feature>
<dbReference type="PANTHER" id="PTHR44591">
    <property type="entry name" value="STRESS RESPONSE REGULATOR PROTEIN 1"/>
    <property type="match status" value="1"/>
</dbReference>
<dbReference type="PROSITE" id="PS50110">
    <property type="entry name" value="RESPONSE_REGULATORY"/>
    <property type="match status" value="1"/>
</dbReference>
<dbReference type="GO" id="GO:0000160">
    <property type="term" value="P:phosphorelay signal transduction system"/>
    <property type="evidence" value="ECO:0007669"/>
    <property type="project" value="UniProtKB-KW"/>
</dbReference>
<dbReference type="EMBL" id="PCVY01000049">
    <property type="protein sequence ID" value="PIQ86192.1"/>
    <property type="molecule type" value="Genomic_DNA"/>
</dbReference>
<dbReference type="PANTHER" id="PTHR44591:SF3">
    <property type="entry name" value="RESPONSE REGULATORY DOMAIN-CONTAINING PROTEIN"/>
    <property type="match status" value="1"/>
</dbReference>
<evidence type="ECO:0000259" key="7">
    <source>
        <dbReference type="PROSITE" id="PS50110"/>
    </source>
</evidence>
<keyword evidence="1 6" id="KW-0597">Phosphoprotein</keyword>
<comment type="caution">
    <text evidence="8">The sequence shown here is derived from an EMBL/GenBank/DDBJ whole genome shotgun (WGS) entry which is preliminary data.</text>
</comment>
<evidence type="ECO:0000313" key="8">
    <source>
        <dbReference type="EMBL" id="PIQ86192.1"/>
    </source>
</evidence>
<dbReference type="Proteomes" id="UP000230859">
    <property type="component" value="Unassembled WGS sequence"/>
</dbReference>
<dbReference type="AlphaFoldDB" id="A0A2H0LP42"/>
<keyword evidence="4" id="KW-0238">DNA-binding</keyword>
<sequence length="128" mass="14567">MAKKILIADDEPFILKMVTARLQKEGFEVVTAQDGQSVLDLTRQQNPDLILLDIMMPKLDGYKVCRLLKFDKQFSHIPVVMCTARDMDEDSQLGFQTGADEYVTKPFEMEELVKVIHDTIEKSKSNSA</sequence>
<evidence type="ECO:0000313" key="9">
    <source>
        <dbReference type="Proteomes" id="UP000230859"/>
    </source>
</evidence>
<dbReference type="InterPro" id="IPR011006">
    <property type="entry name" value="CheY-like_superfamily"/>
</dbReference>
<evidence type="ECO:0000256" key="6">
    <source>
        <dbReference type="PROSITE-ProRule" id="PRU00169"/>
    </source>
</evidence>
<accession>A0A2H0LP42</accession>
<dbReference type="Pfam" id="PF00072">
    <property type="entry name" value="Response_reg"/>
    <property type="match status" value="1"/>
</dbReference>
<dbReference type="InterPro" id="IPR050595">
    <property type="entry name" value="Bact_response_regulator"/>
</dbReference>
<protein>
    <submittedName>
        <fullName evidence="8">Two-component system response regulator</fullName>
    </submittedName>
</protein>
<evidence type="ECO:0000256" key="1">
    <source>
        <dbReference type="ARBA" id="ARBA00022553"/>
    </source>
</evidence>
<proteinExistence type="predicted"/>
<organism evidence="8 9">
    <name type="scientific">Candidatus Abzuiibacterium crystallinum</name>
    <dbReference type="NCBI Taxonomy" id="1974748"/>
    <lineage>
        <taxon>Bacteria</taxon>
        <taxon>Pseudomonadati</taxon>
        <taxon>Candidatus Omnitrophota</taxon>
        <taxon>Candidatus Abzuiibacterium</taxon>
    </lineage>
</organism>
<dbReference type="InterPro" id="IPR001789">
    <property type="entry name" value="Sig_transdc_resp-reg_receiver"/>
</dbReference>
<dbReference type="SMART" id="SM00448">
    <property type="entry name" value="REC"/>
    <property type="match status" value="1"/>
</dbReference>
<evidence type="ECO:0000256" key="4">
    <source>
        <dbReference type="ARBA" id="ARBA00023125"/>
    </source>
</evidence>
<evidence type="ECO:0000256" key="5">
    <source>
        <dbReference type="ARBA" id="ARBA00023163"/>
    </source>
</evidence>
<gene>
    <name evidence="8" type="ORF">COV74_05820</name>
</gene>
<evidence type="ECO:0000256" key="2">
    <source>
        <dbReference type="ARBA" id="ARBA00023012"/>
    </source>
</evidence>
<keyword evidence="5" id="KW-0804">Transcription</keyword>
<dbReference type="FunFam" id="3.40.50.2300:FF:000001">
    <property type="entry name" value="DNA-binding response regulator PhoB"/>
    <property type="match status" value="1"/>
</dbReference>
<dbReference type="SUPFAM" id="SSF52172">
    <property type="entry name" value="CheY-like"/>
    <property type="match status" value="1"/>
</dbReference>
<name>A0A2H0LP42_9BACT</name>
<dbReference type="Gene3D" id="3.40.50.2300">
    <property type="match status" value="1"/>
</dbReference>
<keyword evidence="3" id="KW-0805">Transcription regulation</keyword>
<dbReference type="GO" id="GO:0003677">
    <property type="term" value="F:DNA binding"/>
    <property type="evidence" value="ECO:0007669"/>
    <property type="project" value="UniProtKB-KW"/>
</dbReference>
<evidence type="ECO:0000256" key="3">
    <source>
        <dbReference type="ARBA" id="ARBA00023015"/>
    </source>
</evidence>
<feature type="domain" description="Response regulatory" evidence="7">
    <location>
        <begin position="4"/>
        <end position="120"/>
    </location>
</feature>
<keyword evidence="2" id="KW-0902">Two-component regulatory system</keyword>
<dbReference type="CDD" id="cd17574">
    <property type="entry name" value="REC_OmpR"/>
    <property type="match status" value="1"/>
</dbReference>